<dbReference type="InterPro" id="IPR013785">
    <property type="entry name" value="Aldolase_TIM"/>
</dbReference>
<keyword evidence="11" id="KW-0670">Pyruvate</keyword>
<dbReference type="GO" id="GO:0046872">
    <property type="term" value="F:metal ion binding"/>
    <property type="evidence" value="ECO:0007669"/>
    <property type="project" value="UniProtKB-KW"/>
</dbReference>
<keyword evidence="5" id="KW-0479">Metal-binding</keyword>
<keyword evidence="6 11" id="KW-0560">Oxidoreductase</keyword>
<dbReference type="PANTHER" id="PTHR30352:SF4">
    <property type="entry name" value="PYRUVATE FORMATE-LYASE 2-ACTIVATING ENZYME"/>
    <property type="match status" value="1"/>
</dbReference>
<evidence type="ECO:0000259" key="9">
    <source>
        <dbReference type="PROSITE" id="PS51379"/>
    </source>
</evidence>
<proteinExistence type="inferred from homology"/>
<evidence type="ECO:0000256" key="3">
    <source>
        <dbReference type="ARBA" id="ARBA00022485"/>
    </source>
</evidence>
<dbReference type="GO" id="GO:0051539">
    <property type="term" value="F:4 iron, 4 sulfur cluster binding"/>
    <property type="evidence" value="ECO:0007669"/>
    <property type="project" value="UniProtKB-KW"/>
</dbReference>
<feature type="domain" description="4Fe-4S ferredoxin-type" evidence="9">
    <location>
        <begin position="61"/>
        <end position="95"/>
    </location>
</feature>
<comment type="caution">
    <text evidence="11">The sequence shown here is derived from an EMBL/GenBank/DDBJ whole genome shotgun (WGS) entry which is preliminary data.</text>
</comment>
<dbReference type="RefSeq" id="WP_064555951.1">
    <property type="nucleotide sequence ID" value="NZ_LXEO01000055.1"/>
</dbReference>
<comment type="cofactor">
    <cofactor evidence="1">
        <name>[4Fe-4S] cluster</name>
        <dbReference type="ChEBI" id="CHEBI:49883"/>
    </cofactor>
</comment>
<evidence type="ECO:0000256" key="8">
    <source>
        <dbReference type="ARBA" id="ARBA00023014"/>
    </source>
</evidence>
<evidence type="ECO:0000256" key="7">
    <source>
        <dbReference type="ARBA" id="ARBA00023004"/>
    </source>
</evidence>
<dbReference type="PROSITE" id="PS01087">
    <property type="entry name" value="RADICAL_ACTIVATING"/>
    <property type="match status" value="1"/>
</dbReference>
<dbReference type="GO" id="GO:0043365">
    <property type="term" value="F:[formate-C-acetyltransferase]-activating enzyme activity"/>
    <property type="evidence" value="ECO:0007669"/>
    <property type="project" value="UniProtKB-EC"/>
</dbReference>
<dbReference type="SFLD" id="SFLDG01118">
    <property type="entry name" value="activating_enzymes__group_2"/>
    <property type="match status" value="1"/>
</dbReference>
<dbReference type="PROSITE" id="PS51379">
    <property type="entry name" value="4FE4S_FER_2"/>
    <property type="match status" value="1"/>
</dbReference>
<name>A0A1B7HIL9_9ENTR</name>
<gene>
    <name evidence="11" type="ORF">M979_3632</name>
</gene>
<dbReference type="CDD" id="cd01335">
    <property type="entry name" value="Radical_SAM"/>
    <property type="match status" value="1"/>
</dbReference>
<dbReference type="SFLD" id="SFLDS00029">
    <property type="entry name" value="Radical_SAM"/>
    <property type="match status" value="1"/>
</dbReference>
<dbReference type="SFLD" id="SFLDG01066">
    <property type="entry name" value="organic_radical-activating_enz"/>
    <property type="match status" value="1"/>
</dbReference>
<dbReference type="InterPro" id="IPR017896">
    <property type="entry name" value="4Fe4S_Fe-S-bd"/>
</dbReference>
<evidence type="ECO:0000313" key="11">
    <source>
        <dbReference type="EMBL" id="OAT15462.1"/>
    </source>
</evidence>
<dbReference type="AlphaFoldDB" id="A0A1B7HIL9"/>
<dbReference type="Proteomes" id="UP000078286">
    <property type="component" value="Unassembled WGS sequence"/>
</dbReference>
<keyword evidence="7" id="KW-0408">Iron</keyword>
<keyword evidence="12" id="KW-1185">Reference proteome</keyword>
<evidence type="ECO:0000256" key="1">
    <source>
        <dbReference type="ARBA" id="ARBA00001966"/>
    </source>
</evidence>
<dbReference type="SUPFAM" id="SSF54862">
    <property type="entry name" value="4Fe-4S ferredoxins"/>
    <property type="match status" value="1"/>
</dbReference>
<dbReference type="InterPro" id="IPR040074">
    <property type="entry name" value="BssD/PflA/YjjW"/>
</dbReference>
<keyword evidence="4" id="KW-0949">S-adenosyl-L-methionine</keyword>
<dbReference type="InterPro" id="IPR007197">
    <property type="entry name" value="rSAM"/>
</dbReference>
<keyword evidence="11" id="KW-0456">Lyase</keyword>
<dbReference type="NCBIfam" id="NF007483">
    <property type="entry name" value="PRK10076.1"/>
    <property type="match status" value="1"/>
</dbReference>
<dbReference type="InterPro" id="IPR058240">
    <property type="entry name" value="rSAM_sf"/>
</dbReference>
<dbReference type="InterPro" id="IPR034457">
    <property type="entry name" value="Organic_radical-activating"/>
</dbReference>
<dbReference type="InterPro" id="IPR001989">
    <property type="entry name" value="Radical_activat_CS"/>
</dbReference>
<organism evidence="11 12">
    <name type="scientific">Buttiauxella noackiae ATCC 51607</name>
    <dbReference type="NCBI Taxonomy" id="1354255"/>
    <lineage>
        <taxon>Bacteria</taxon>
        <taxon>Pseudomonadati</taxon>
        <taxon>Pseudomonadota</taxon>
        <taxon>Gammaproteobacteria</taxon>
        <taxon>Enterobacterales</taxon>
        <taxon>Enterobacteriaceae</taxon>
        <taxon>Buttiauxella</taxon>
    </lineage>
</organism>
<dbReference type="PIRSF" id="PIRSF000371">
    <property type="entry name" value="PFL_act_enz"/>
    <property type="match status" value="1"/>
</dbReference>
<evidence type="ECO:0000256" key="6">
    <source>
        <dbReference type="ARBA" id="ARBA00023002"/>
    </source>
</evidence>
<dbReference type="EC" id="1.-.-.-" evidence="11"/>
<reference evidence="11 12" key="1">
    <citation type="submission" date="2016-04" db="EMBL/GenBank/DDBJ databases">
        <title>ATOL: Assembling a taxonomically balanced genome-scale reconstruction of the evolutionary history of the Enterobacteriaceae.</title>
        <authorList>
            <person name="Plunkett G.III."/>
            <person name="Neeno-Eckwall E.C."/>
            <person name="Glasner J.D."/>
            <person name="Perna N.T."/>
        </authorList>
    </citation>
    <scope>NUCLEOTIDE SEQUENCE [LARGE SCALE GENOMIC DNA]</scope>
    <source>
        <strain evidence="11 12">ATCC 51607</strain>
    </source>
</reference>
<dbReference type="PANTHER" id="PTHR30352">
    <property type="entry name" value="PYRUVATE FORMATE-LYASE-ACTIVATING ENZYME"/>
    <property type="match status" value="1"/>
</dbReference>
<comment type="similarity">
    <text evidence="2">Belongs to the organic radical-activating enzymes family.</text>
</comment>
<dbReference type="NCBIfam" id="TIGR02494">
    <property type="entry name" value="PFLE_PFLC"/>
    <property type="match status" value="1"/>
</dbReference>
<dbReference type="Pfam" id="PF04055">
    <property type="entry name" value="Radical_SAM"/>
    <property type="match status" value="1"/>
</dbReference>
<dbReference type="PROSITE" id="PS51918">
    <property type="entry name" value="RADICAL_SAM"/>
    <property type="match status" value="1"/>
</dbReference>
<dbReference type="PATRIC" id="fig|1354255.3.peg.3749"/>
<evidence type="ECO:0000313" key="12">
    <source>
        <dbReference type="Proteomes" id="UP000078286"/>
    </source>
</evidence>
<evidence type="ECO:0000259" key="10">
    <source>
        <dbReference type="PROSITE" id="PS51918"/>
    </source>
</evidence>
<dbReference type="EC" id="1.97.1.4" evidence="11"/>
<dbReference type="EMBL" id="LXEO01000055">
    <property type="protein sequence ID" value="OAT15462.1"/>
    <property type="molecule type" value="Genomic_DNA"/>
</dbReference>
<dbReference type="GO" id="GO:0016829">
    <property type="term" value="F:lyase activity"/>
    <property type="evidence" value="ECO:0007669"/>
    <property type="project" value="UniProtKB-KW"/>
</dbReference>
<protein>
    <submittedName>
        <fullName evidence="11">Pyruvate formate-lyase activating enzyme</fullName>
        <ecNumber evidence="11">1.-.-.-</ecNumber>
        <ecNumber evidence="11">1.97.1.4</ecNumber>
    </submittedName>
</protein>
<dbReference type="Gene3D" id="3.20.20.70">
    <property type="entry name" value="Aldolase class I"/>
    <property type="match status" value="1"/>
</dbReference>
<dbReference type="SUPFAM" id="SSF102114">
    <property type="entry name" value="Radical SAM enzymes"/>
    <property type="match status" value="1"/>
</dbReference>
<accession>A0A1B7HIL9</accession>
<sequence>MTLSAVQRINCEVIEGDAIKARIFNIQRYSLNDGHGIRTVVFFKGCPHYCPWCANPESISGKIETVRRLSKCLHCSACLNDADECPSGAMERIGRDYSLAQLEKEVLKDDVFFRSSGGGVTLSGGEVLMQAAFATRFLKRLKLLGIHTAIETAGDAAPEKVLALAKQCDEVLFDVKIMDSEKAKSVLNINQPRVLQNLKMLVESGVHVIPRVPLIPGYTLERSNMAEILKFLAPLKLTELHLLPFHQYGEPKYQLLGRPWNMKGIAPPDVSVIAPLQQMAENAGFRVTMGG</sequence>
<evidence type="ECO:0000256" key="5">
    <source>
        <dbReference type="ARBA" id="ARBA00022723"/>
    </source>
</evidence>
<feature type="domain" description="Radical SAM core" evidence="10">
    <location>
        <begin position="32"/>
        <end position="286"/>
    </location>
</feature>
<keyword evidence="8" id="KW-0411">Iron-sulfur</keyword>
<evidence type="ECO:0000256" key="2">
    <source>
        <dbReference type="ARBA" id="ARBA00009777"/>
    </source>
</evidence>
<keyword evidence="3" id="KW-0004">4Fe-4S</keyword>
<evidence type="ECO:0000256" key="4">
    <source>
        <dbReference type="ARBA" id="ARBA00022691"/>
    </source>
</evidence>
<dbReference type="InterPro" id="IPR012839">
    <property type="entry name" value="Organic_radical_activase"/>
</dbReference>